<dbReference type="Proteomes" id="UP000033999">
    <property type="component" value="Unassembled WGS sequence"/>
</dbReference>
<dbReference type="Gene3D" id="3.60.15.10">
    <property type="entry name" value="Ribonuclease Z/Hydroxyacylglutathione hydrolase-like"/>
    <property type="match status" value="1"/>
</dbReference>
<dbReference type="Pfam" id="PF00753">
    <property type="entry name" value="Lactamase_B"/>
    <property type="match status" value="1"/>
</dbReference>
<dbReference type="InterPro" id="IPR035681">
    <property type="entry name" value="ComA-like_MBL"/>
</dbReference>
<sequence length="301" mass="33584">MKQRLLYLLALLAIAATVVIGKSWQNFAPQIHARTPQHVLTMRAFDVGQGDATLVTTPSGKTILIDGGPNDAVMDRLGRALPFFKKDIDLMILTHPHADHVTGLVGVLKRYNVKEIYYTGAVHTSSVFIEWLKMIKEKQIPMHVISHKEEIQFDEGVKLIFLYPDHELAGVEDASEEKRGQKKNNLNNTSIVFKLTYGRTQFLFMGDAEVPVEETLLASGVDLRVDVLKVGHHGSHSSTSEEFLKAVSPQYATISCGRNNDYGHPHLSTLKRLERFGVHAYRTDTEGDIVIMSDGEKIIAP</sequence>
<name>A0A0G1PPU6_9BACT</name>
<evidence type="ECO:0000313" key="2">
    <source>
        <dbReference type="EMBL" id="KKU07443.1"/>
    </source>
</evidence>
<protein>
    <recommendedName>
        <fullName evidence="1">Metallo-beta-lactamase domain-containing protein</fullName>
    </recommendedName>
</protein>
<dbReference type="InterPro" id="IPR036866">
    <property type="entry name" value="RibonucZ/Hydroxyglut_hydro"/>
</dbReference>
<dbReference type="CDD" id="cd07731">
    <property type="entry name" value="ComA-like_MBL-fold"/>
    <property type="match status" value="1"/>
</dbReference>
<dbReference type="PANTHER" id="PTHR30619">
    <property type="entry name" value="DNA INTERNALIZATION/COMPETENCE PROTEIN COMEC/REC2"/>
    <property type="match status" value="1"/>
</dbReference>
<evidence type="ECO:0000259" key="1">
    <source>
        <dbReference type="SMART" id="SM00849"/>
    </source>
</evidence>
<feature type="domain" description="Metallo-beta-lactamase" evidence="1">
    <location>
        <begin position="49"/>
        <end position="258"/>
    </location>
</feature>
<dbReference type="PATRIC" id="fig|1619041.3.peg.392"/>
<dbReference type="InterPro" id="IPR001279">
    <property type="entry name" value="Metallo-B-lactamas"/>
</dbReference>
<organism evidence="2 3">
    <name type="scientific">Candidatus Magasanikbacteria bacterium GW2011_GWA2_45_39</name>
    <dbReference type="NCBI Taxonomy" id="1619041"/>
    <lineage>
        <taxon>Bacteria</taxon>
        <taxon>Candidatus Magasanikiibacteriota</taxon>
    </lineage>
</organism>
<dbReference type="SUPFAM" id="SSF56281">
    <property type="entry name" value="Metallo-hydrolase/oxidoreductase"/>
    <property type="match status" value="1"/>
</dbReference>
<dbReference type="PANTHER" id="PTHR30619:SF7">
    <property type="entry name" value="BETA-LACTAMASE DOMAIN PROTEIN"/>
    <property type="match status" value="1"/>
</dbReference>
<evidence type="ECO:0000313" key="3">
    <source>
        <dbReference type="Proteomes" id="UP000033999"/>
    </source>
</evidence>
<dbReference type="AlphaFoldDB" id="A0A0G1PPU6"/>
<dbReference type="EMBL" id="LCKX01000011">
    <property type="protein sequence ID" value="KKU07443.1"/>
    <property type="molecule type" value="Genomic_DNA"/>
</dbReference>
<dbReference type="SMART" id="SM00849">
    <property type="entry name" value="Lactamase_B"/>
    <property type="match status" value="1"/>
</dbReference>
<reference evidence="2 3" key="1">
    <citation type="journal article" date="2015" name="Nature">
        <title>rRNA introns, odd ribosomes, and small enigmatic genomes across a large radiation of phyla.</title>
        <authorList>
            <person name="Brown C.T."/>
            <person name="Hug L.A."/>
            <person name="Thomas B.C."/>
            <person name="Sharon I."/>
            <person name="Castelle C.J."/>
            <person name="Singh A."/>
            <person name="Wilkins M.J."/>
            <person name="Williams K.H."/>
            <person name="Banfield J.F."/>
        </authorList>
    </citation>
    <scope>NUCLEOTIDE SEQUENCE [LARGE SCALE GENOMIC DNA]</scope>
</reference>
<accession>A0A0G1PPU6</accession>
<comment type="caution">
    <text evidence="2">The sequence shown here is derived from an EMBL/GenBank/DDBJ whole genome shotgun (WGS) entry which is preliminary data.</text>
</comment>
<gene>
    <name evidence="2" type="ORF">UX10_C0011G0021</name>
</gene>
<dbReference type="InterPro" id="IPR052159">
    <property type="entry name" value="Competence_DNA_uptake"/>
</dbReference>
<proteinExistence type="predicted"/>